<reference evidence="3 4" key="1">
    <citation type="submission" date="2019-07" db="EMBL/GenBank/DDBJ databases">
        <title>The draft genome sequence of Aquimarina algiphila M91.</title>
        <authorList>
            <person name="Meng X."/>
        </authorList>
    </citation>
    <scope>NUCLEOTIDE SEQUENCE [LARGE SCALE GENOMIC DNA]</scope>
    <source>
        <strain evidence="3 4">M91</strain>
    </source>
</reference>
<evidence type="ECO:0008006" key="5">
    <source>
        <dbReference type="Google" id="ProtNLM"/>
    </source>
</evidence>
<protein>
    <recommendedName>
        <fullName evidence="5">Anti-sigma factor</fullName>
    </recommendedName>
</protein>
<keyword evidence="2" id="KW-0812">Transmembrane</keyword>
<dbReference type="EMBL" id="VLNR01000005">
    <property type="protein sequence ID" value="TSE10647.1"/>
    <property type="molecule type" value="Genomic_DNA"/>
</dbReference>
<evidence type="ECO:0000313" key="4">
    <source>
        <dbReference type="Proteomes" id="UP000318833"/>
    </source>
</evidence>
<feature type="transmembrane region" description="Helical" evidence="2">
    <location>
        <begin position="48"/>
        <end position="66"/>
    </location>
</feature>
<proteinExistence type="predicted"/>
<dbReference type="Proteomes" id="UP000318833">
    <property type="component" value="Unassembled WGS sequence"/>
</dbReference>
<evidence type="ECO:0000313" key="3">
    <source>
        <dbReference type="EMBL" id="TSE10647.1"/>
    </source>
</evidence>
<keyword evidence="4" id="KW-1185">Reference proteome</keyword>
<evidence type="ECO:0000256" key="1">
    <source>
        <dbReference type="SAM" id="Coils"/>
    </source>
</evidence>
<name>A0A554VQ39_9FLAO</name>
<accession>A0A554VQ39</accession>
<dbReference type="OrthoDB" id="1441018at2"/>
<sequence length="204" mass="23457">MAQDIRELLKQDRQIPSEKIKQGHEFRFMSRLEKELPQKKTRSLNYKWLKIAASIVVILSISVLTFNQLGGESSEGIEVVDVNDSNVVNATVNLNKQSSTLAEISPEYQEVENSILTSIKFQLSQITIDDTNRELVESFMARLDNLDKEYQKLNRELIEVGPNVQSVEAMMENLTIRLSLLNRLKDKLKELESIENENYNEIQA</sequence>
<gene>
    <name evidence="3" type="ORF">FOF46_03445</name>
</gene>
<evidence type="ECO:0000256" key="2">
    <source>
        <dbReference type="SAM" id="Phobius"/>
    </source>
</evidence>
<organism evidence="3 4">
    <name type="scientific">Aquimarina algiphila</name>
    <dbReference type="NCBI Taxonomy" id="2047982"/>
    <lineage>
        <taxon>Bacteria</taxon>
        <taxon>Pseudomonadati</taxon>
        <taxon>Bacteroidota</taxon>
        <taxon>Flavobacteriia</taxon>
        <taxon>Flavobacteriales</taxon>
        <taxon>Flavobacteriaceae</taxon>
        <taxon>Aquimarina</taxon>
    </lineage>
</organism>
<keyword evidence="2" id="KW-1133">Transmembrane helix</keyword>
<comment type="caution">
    <text evidence="3">The sequence shown here is derived from an EMBL/GenBank/DDBJ whole genome shotgun (WGS) entry which is preliminary data.</text>
</comment>
<dbReference type="AlphaFoldDB" id="A0A554VQ39"/>
<dbReference type="RefSeq" id="WP_143915468.1">
    <property type="nucleotide sequence ID" value="NZ_CANMIK010000006.1"/>
</dbReference>
<keyword evidence="2" id="KW-0472">Membrane</keyword>
<keyword evidence="1" id="KW-0175">Coiled coil</keyword>
<feature type="coiled-coil region" evidence="1">
    <location>
        <begin position="136"/>
        <end position="201"/>
    </location>
</feature>